<gene>
    <name evidence="3" type="ORF">CE91St16_09720</name>
    <name evidence="4" type="ORF">RVH17_00180</name>
</gene>
<reference evidence="4" key="2">
    <citation type="submission" date="2023-10" db="EMBL/GenBank/DDBJ databases">
        <title>Genome Sequence of the Bacteria from From Gut Wall in Crohn's Disease.</title>
        <authorList>
            <person name="Rodriguez-Palacios A."/>
        </authorList>
    </citation>
    <scope>NUCLEOTIDE SEQUENCE</scope>
    <source>
        <strain evidence="4">CavFT-hAR58</strain>
    </source>
</reference>
<evidence type="ECO:0000313" key="4">
    <source>
        <dbReference type="EMBL" id="MDU0258547.1"/>
    </source>
</evidence>
<dbReference type="InterPro" id="IPR032163">
    <property type="entry name" value="DUF4999"/>
</dbReference>
<dbReference type="InterPro" id="IPR000421">
    <property type="entry name" value="FA58C"/>
</dbReference>
<comment type="caution">
    <text evidence="3">The sequence shown here is derived from an EMBL/GenBank/DDBJ whole genome shotgun (WGS) entry which is preliminary data.</text>
</comment>
<dbReference type="Gene3D" id="2.60.120.260">
    <property type="entry name" value="Galactose-binding domain-like"/>
    <property type="match status" value="1"/>
</dbReference>
<dbReference type="EMBL" id="JAWDES010000001">
    <property type="protein sequence ID" value="MDU0258547.1"/>
    <property type="molecule type" value="Genomic_DNA"/>
</dbReference>
<reference evidence="3" key="1">
    <citation type="submission" date="2022-01" db="EMBL/GenBank/DDBJ databases">
        <title>Novel bile acid biosynthetic pathways are enriched in the microbiome of centenarians.</title>
        <authorList>
            <person name="Sato Y."/>
            <person name="Atarashi K."/>
            <person name="Plichta R.D."/>
            <person name="Arai Y."/>
            <person name="Sasajima S."/>
            <person name="Kearney M.S."/>
            <person name="Suda W."/>
            <person name="Takeshita K."/>
            <person name="Sasaki T."/>
            <person name="Okamoto S."/>
            <person name="Skelly N.A."/>
            <person name="Okamura Y."/>
            <person name="Vlamakis H."/>
            <person name="Li Y."/>
            <person name="Tanoue T."/>
            <person name="Takei H."/>
            <person name="Nittono H."/>
            <person name="Narushima S."/>
            <person name="Irie J."/>
            <person name="Itoh H."/>
            <person name="Moriya K."/>
            <person name="Sugiura Y."/>
            <person name="Suematsu M."/>
            <person name="Moritoki N."/>
            <person name="Shibata S."/>
            <person name="Littman R.D."/>
            <person name="Fischbach A.M."/>
            <person name="Uwamino Y."/>
            <person name="Inoue T."/>
            <person name="Honda A."/>
            <person name="Hattori M."/>
            <person name="Murai T."/>
            <person name="Xavier J.R."/>
            <person name="Hirose N."/>
            <person name="Honda K."/>
        </authorList>
    </citation>
    <scope>NUCLEOTIDE SEQUENCE</scope>
    <source>
        <strain evidence="3">CE91-St16</strain>
    </source>
</reference>
<dbReference type="PROSITE" id="PS50022">
    <property type="entry name" value="FA58C_3"/>
    <property type="match status" value="1"/>
</dbReference>
<proteinExistence type="predicted"/>
<evidence type="ECO:0000313" key="5">
    <source>
        <dbReference type="Proteomes" id="UP001055105"/>
    </source>
</evidence>
<dbReference type="Pfam" id="PF16390">
    <property type="entry name" value="DUF4999"/>
    <property type="match status" value="1"/>
</dbReference>
<accession>A0AA37KNB0</accession>
<dbReference type="Proteomes" id="UP001181347">
    <property type="component" value="Unassembled WGS sequence"/>
</dbReference>
<name>A0AA37KNB0_9BACT</name>
<evidence type="ECO:0000256" key="1">
    <source>
        <dbReference type="SAM" id="SignalP"/>
    </source>
</evidence>
<feature type="domain" description="F5/8 type C" evidence="2">
    <location>
        <begin position="172"/>
        <end position="300"/>
    </location>
</feature>
<feature type="chain" id="PRO_5041388340" evidence="1">
    <location>
        <begin position="24"/>
        <end position="319"/>
    </location>
</feature>
<dbReference type="Proteomes" id="UP001055105">
    <property type="component" value="Unassembled WGS sequence"/>
</dbReference>
<feature type="signal peptide" evidence="1">
    <location>
        <begin position="1"/>
        <end position="23"/>
    </location>
</feature>
<keyword evidence="1" id="KW-0732">Signal</keyword>
<dbReference type="Pfam" id="PF00754">
    <property type="entry name" value="F5_F8_type_C"/>
    <property type="match status" value="1"/>
</dbReference>
<protein>
    <submittedName>
        <fullName evidence="4">DUF4999 domain-containing protein</fullName>
    </submittedName>
</protein>
<sequence length="319" mass="34494">MMKKLKYLLAGVLVSAVAGCFVACDDDESATDEWTADYVYLERLKLGIGSLEFNQTHSSLGIAGDTEVSMPFAVCLAKPWKSDVAVKFAYTIEGDMPEEIVTFREGGAVVIPAGELVARDTMDLRTDWSFVPQEAATYKVTVGIGSVQPVSGQLRISSKQKELSVQINKAKSMDIQAGVKPSGSRIADYSGWSVYATNVDDNNADWGAHQPKLINGNTGDYIWFNTPHLGVKIDMGATKTVTGLETFSAYGAAYAMSSCAVYTSDDGAGWKLVTPEEGLSMTPAGTQYVSFIAPITARYIIWHMYGSAPLSSEIYVYSK</sequence>
<dbReference type="SUPFAM" id="SSF49785">
    <property type="entry name" value="Galactose-binding domain-like"/>
    <property type="match status" value="1"/>
</dbReference>
<dbReference type="RefSeq" id="WP_022044405.1">
    <property type="nucleotide sequence ID" value="NZ_AP025581.1"/>
</dbReference>
<dbReference type="PROSITE" id="PS51257">
    <property type="entry name" value="PROKAR_LIPOPROTEIN"/>
    <property type="match status" value="1"/>
</dbReference>
<dbReference type="EMBL" id="BQOL01000001">
    <property type="protein sequence ID" value="GKI18064.1"/>
    <property type="molecule type" value="Genomic_DNA"/>
</dbReference>
<evidence type="ECO:0000313" key="3">
    <source>
        <dbReference type="EMBL" id="GKI18064.1"/>
    </source>
</evidence>
<dbReference type="AlphaFoldDB" id="A0AA37KNB0"/>
<dbReference type="InterPro" id="IPR008979">
    <property type="entry name" value="Galactose-bd-like_sf"/>
</dbReference>
<organism evidence="3 5">
    <name type="scientific">Alistipes finegoldii</name>
    <dbReference type="NCBI Taxonomy" id="214856"/>
    <lineage>
        <taxon>Bacteria</taxon>
        <taxon>Pseudomonadati</taxon>
        <taxon>Bacteroidota</taxon>
        <taxon>Bacteroidia</taxon>
        <taxon>Bacteroidales</taxon>
        <taxon>Rikenellaceae</taxon>
        <taxon>Alistipes</taxon>
    </lineage>
</organism>
<evidence type="ECO:0000259" key="2">
    <source>
        <dbReference type="PROSITE" id="PS50022"/>
    </source>
</evidence>